<dbReference type="PANTHER" id="PTHR12167">
    <property type="entry name" value="C-TYPE NATRIURETIC PEPTIDE"/>
    <property type="match status" value="1"/>
</dbReference>
<evidence type="ECO:0000256" key="2">
    <source>
        <dbReference type="ARBA" id="ARBA00022525"/>
    </source>
</evidence>
<dbReference type="KEGG" id="muo:115478390"/>
<dbReference type="FunCoup" id="A0A6P7Z747">
    <property type="interactions" value="216"/>
</dbReference>
<dbReference type="GO" id="GO:0097746">
    <property type="term" value="P:blood vessel diameter maintenance"/>
    <property type="evidence" value="ECO:0007669"/>
    <property type="project" value="UniProtKB-KW"/>
</dbReference>
<dbReference type="SMART" id="SM00183">
    <property type="entry name" value="NAT_PEP"/>
    <property type="match status" value="1"/>
</dbReference>
<organism evidence="7 8">
    <name type="scientific">Microcaecilia unicolor</name>
    <dbReference type="NCBI Taxonomy" id="1415580"/>
    <lineage>
        <taxon>Eukaryota</taxon>
        <taxon>Metazoa</taxon>
        <taxon>Chordata</taxon>
        <taxon>Craniata</taxon>
        <taxon>Vertebrata</taxon>
        <taxon>Euteleostomi</taxon>
        <taxon>Amphibia</taxon>
        <taxon>Gymnophiona</taxon>
        <taxon>Siphonopidae</taxon>
        <taxon>Microcaecilia</taxon>
    </lineage>
</organism>
<protein>
    <submittedName>
        <fullName evidence="8">C-type natriuretic peptide 2-like</fullName>
    </submittedName>
</protein>
<dbReference type="AlphaFoldDB" id="A0A6P7Z747"/>
<dbReference type="OrthoDB" id="8911465at2759"/>
<name>A0A6P7Z747_9AMPH</name>
<comment type="subcellular location">
    <subcellularLocation>
        <location evidence="1 5">Secreted</location>
    </subcellularLocation>
</comment>
<keyword evidence="7" id="KW-1185">Reference proteome</keyword>
<evidence type="ECO:0000313" key="7">
    <source>
        <dbReference type="Proteomes" id="UP000515156"/>
    </source>
</evidence>
<comment type="similarity">
    <text evidence="5">Belongs to the natriuretic peptide family.</text>
</comment>
<evidence type="ECO:0000313" key="8">
    <source>
        <dbReference type="RefSeq" id="XP_030071549.1"/>
    </source>
</evidence>
<evidence type="ECO:0000256" key="5">
    <source>
        <dbReference type="RuleBase" id="RU003686"/>
    </source>
</evidence>
<dbReference type="GO" id="GO:0005576">
    <property type="term" value="C:extracellular region"/>
    <property type="evidence" value="ECO:0007669"/>
    <property type="project" value="UniProtKB-SubCell"/>
</dbReference>
<evidence type="ECO:0000256" key="6">
    <source>
        <dbReference type="SAM" id="MobiDB-lite"/>
    </source>
</evidence>
<dbReference type="PROSITE" id="PS00263">
    <property type="entry name" value="NATRIURETIC_PEPTIDE"/>
    <property type="match status" value="1"/>
</dbReference>
<evidence type="ECO:0000256" key="3">
    <source>
        <dbReference type="ARBA" id="ARBA00022729"/>
    </source>
</evidence>
<keyword evidence="4 5" id="KW-0838">Vasoactive</keyword>
<gene>
    <name evidence="8" type="primary">LOC115478390</name>
</gene>
<keyword evidence="2" id="KW-0964">Secreted</keyword>
<proteinExistence type="inferred from homology"/>
<dbReference type="GO" id="GO:0005179">
    <property type="term" value="F:hormone activity"/>
    <property type="evidence" value="ECO:0007669"/>
    <property type="project" value="InterPro"/>
</dbReference>
<dbReference type="GeneID" id="115478390"/>
<reference evidence="8" key="1">
    <citation type="submission" date="2025-08" db="UniProtKB">
        <authorList>
            <consortium name="RefSeq"/>
        </authorList>
    </citation>
    <scope>IDENTIFICATION</scope>
</reference>
<dbReference type="InterPro" id="IPR000663">
    <property type="entry name" value="Natr_peptide"/>
</dbReference>
<dbReference type="InterPro" id="IPR030480">
    <property type="entry name" value="Natr_peptide_CS"/>
</dbReference>
<dbReference type="PANTHER" id="PTHR12167:SF2">
    <property type="entry name" value="C-TYPE NATRIURETIC PEPTIDE"/>
    <property type="match status" value="1"/>
</dbReference>
<dbReference type="Pfam" id="PF00212">
    <property type="entry name" value="ANP"/>
    <property type="match status" value="1"/>
</dbReference>
<dbReference type="InParanoid" id="A0A6P7Z747"/>
<evidence type="ECO:0000256" key="4">
    <source>
        <dbReference type="ARBA" id="ARBA00022858"/>
    </source>
</evidence>
<dbReference type="RefSeq" id="XP_030071549.1">
    <property type="nucleotide sequence ID" value="XM_030215689.1"/>
</dbReference>
<dbReference type="GO" id="GO:0007168">
    <property type="term" value="P:receptor guanylyl cyclase signaling pathway"/>
    <property type="evidence" value="ECO:0007669"/>
    <property type="project" value="TreeGrafter"/>
</dbReference>
<feature type="region of interest" description="Disordered" evidence="6">
    <location>
        <begin position="1"/>
        <end position="30"/>
    </location>
</feature>
<feature type="compositionally biased region" description="Basic residues" evidence="6">
    <location>
        <begin position="1"/>
        <end position="11"/>
    </location>
</feature>
<dbReference type="GO" id="GO:0006182">
    <property type="term" value="P:cGMP biosynthetic process"/>
    <property type="evidence" value="ECO:0007669"/>
    <property type="project" value="TreeGrafter"/>
</dbReference>
<accession>A0A6P7Z747</accession>
<sequence length="121" mass="13423">MSFHARARNGFKGKGAVHAGDIDAKPSTSAESLRSILDKELAEYLPSRESGDKVGSLKFQSRLLRDLHNDSRSQRTWARVLNNYPNIKKRNFTNNNKKATTSKGCFGLKLDRIGALSDLGC</sequence>
<evidence type="ECO:0000256" key="1">
    <source>
        <dbReference type="ARBA" id="ARBA00004613"/>
    </source>
</evidence>
<dbReference type="Proteomes" id="UP000515156">
    <property type="component" value="Chromosome 10"/>
</dbReference>
<keyword evidence="3" id="KW-0732">Signal</keyword>